<keyword evidence="12" id="KW-0406">Ion transport</keyword>
<dbReference type="InterPro" id="IPR051173">
    <property type="entry name" value="Ca_channel_alpha-2/delta"/>
</dbReference>
<dbReference type="GO" id="GO:1990454">
    <property type="term" value="C:L-type voltage-gated calcium channel complex"/>
    <property type="evidence" value="ECO:0007669"/>
    <property type="project" value="TreeGrafter"/>
</dbReference>
<reference evidence="18" key="3">
    <citation type="submission" date="2025-09" db="UniProtKB">
        <authorList>
            <consortium name="Ensembl"/>
        </authorList>
    </citation>
    <scope>IDENTIFICATION</scope>
</reference>
<keyword evidence="3" id="KW-0813">Transport</keyword>
<keyword evidence="11" id="KW-1133">Transmembrane helix</keyword>
<dbReference type="InterPro" id="IPR036465">
    <property type="entry name" value="vWFA_dom_sf"/>
</dbReference>
<dbReference type="Pfam" id="PF08399">
    <property type="entry name" value="VWA_N"/>
    <property type="match status" value="1"/>
</dbReference>
<evidence type="ECO:0000256" key="6">
    <source>
        <dbReference type="ARBA" id="ARBA00022692"/>
    </source>
</evidence>
<accession>A0A671Z3V7</accession>
<dbReference type="PROSITE" id="PS50234">
    <property type="entry name" value="VWFA"/>
    <property type="match status" value="1"/>
</dbReference>
<evidence type="ECO:0000256" key="12">
    <source>
        <dbReference type="ARBA" id="ARBA00023065"/>
    </source>
</evidence>
<dbReference type="SUPFAM" id="SSF53300">
    <property type="entry name" value="vWA-like"/>
    <property type="match status" value="1"/>
</dbReference>
<dbReference type="Gene3D" id="3.30.450.20">
    <property type="entry name" value="PAS domain"/>
    <property type="match status" value="1"/>
</dbReference>
<evidence type="ECO:0000256" key="9">
    <source>
        <dbReference type="ARBA" id="ARBA00022837"/>
    </source>
</evidence>
<dbReference type="Pfam" id="PF00092">
    <property type="entry name" value="VWA"/>
    <property type="match status" value="1"/>
</dbReference>
<dbReference type="InterPro" id="IPR013608">
    <property type="entry name" value="VWA_N"/>
</dbReference>
<evidence type="ECO:0000256" key="2">
    <source>
        <dbReference type="ARBA" id="ARBA00007060"/>
    </source>
</evidence>
<sequence>MFFFVCVCVLRIKEWVEQMQKELITLTDTASGMEHLIQIYRKHEPHFTVETNNATELVATAAGNIERLLANRSEALKVSVTSCYNVFRFFVQINQTEEMKKKRNRYIPDDFEEDPDFKRLVSYNTTAVHIPTDIYEGSTIILNELNWTEALEDVFRKNKEEDPSLLWQVFGSATGLARYYPASPWTNSSNLPNKIDLYDVRRRPWYIQGAASPKDMLILVDASGSVSGLTLKLIRQSVGKMLETLSDDDFVNVLFFNEGANNASCFQNLVQANVRNKNKLKADVNKITAKGITNYKAGFEMAFKQLAQTNVARANCNKIIMLFTDGGEEKAEEIFKVRIFTFSVGQHNYDKGPIQWMACTNKGYYYEIPSIGATRINTQEYLDVLGRPMVKESRKAKQVQWTNVYLDALLHSSAGLTVTLSPLMVFFQKAPKYQNQLILGVMAIDVSLEDIKRLTPRFTFGPNGYYFAIDPNGYVLLHPNLQPLTLEFADPVTLDFLDAELENDIKVQIRKKMIDAETGSYTIDTLVKSQDERYIDVGKRTYTFAPVKGTDYSTEPNFNLVIHFFFHYSITFASHRMYCKDLKPDKKKNNTEFLMDFNDFIDTKTPNHPLCNVELVNRLLLDAGITSELIKIWKTNGLDGVLARFVATDGGITRVYPKSAGLSWKEDAETYESSFYKRSLDNDLYIFTPTPYTKENSSDDSILVSKAVHIETNGIALKPAVVGVKLDISAWMASFINTTYRMDCNDEICDCERNSKNVDCSILDDGGFLVMSNQDDDISQIGRFFGIIDPALMAELLNESLFDIKKTFDYQSTCDPKKESKAAAGLRSVYVPTIADMLNVGWWSFFLMMEDEMSDGKHKQACITEQTQYFFADDRVTFAGKIDCLNCSRMYHAEKLPRTNLVFIIADNRGSCLACTSKPITQEEKPSEGPDPCILSNNPRYRKGPAVCFDNTEHVSRFHQTGMFGARQVAYNSSLLFFLPKTAASCCLRCDR</sequence>
<organism evidence="18 19">
    <name type="scientific">Sparus aurata</name>
    <name type="common">Gilthead sea bream</name>
    <dbReference type="NCBI Taxonomy" id="8175"/>
    <lineage>
        <taxon>Eukaryota</taxon>
        <taxon>Metazoa</taxon>
        <taxon>Chordata</taxon>
        <taxon>Craniata</taxon>
        <taxon>Vertebrata</taxon>
        <taxon>Euteleostomi</taxon>
        <taxon>Actinopterygii</taxon>
        <taxon>Neopterygii</taxon>
        <taxon>Teleostei</taxon>
        <taxon>Neoteleostei</taxon>
        <taxon>Acanthomorphata</taxon>
        <taxon>Eupercaria</taxon>
        <taxon>Spariformes</taxon>
        <taxon>Sparidae</taxon>
        <taxon>Sparus</taxon>
    </lineage>
</organism>
<keyword evidence="5" id="KW-0107">Calcium channel</keyword>
<evidence type="ECO:0000256" key="16">
    <source>
        <dbReference type="ARBA" id="ARBA00023303"/>
    </source>
</evidence>
<evidence type="ECO:0000256" key="8">
    <source>
        <dbReference type="ARBA" id="ARBA00022729"/>
    </source>
</evidence>
<dbReference type="OMA" id="FECANST"/>
<reference evidence="18" key="1">
    <citation type="submission" date="2021-04" db="EMBL/GenBank/DDBJ databases">
        <authorList>
            <consortium name="Wellcome Sanger Institute Data Sharing"/>
        </authorList>
    </citation>
    <scope>NUCLEOTIDE SEQUENCE [LARGE SCALE GENOMIC DNA]</scope>
</reference>
<protein>
    <submittedName>
        <fullName evidence="18">Calcium channel, voltage-dependent, alpha 2/delta subunit 1a</fullName>
    </submittedName>
</protein>
<comment type="subcellular location">
    <subcellularLocation>
        <location evidence="1">Membrane</location>
        <topology evidence="1">Single-pass type I membrane protein</topology>
    </subcellularLocation>
</comment>
<evidence type="ECO:0000256" key="11">
    <source>
        <dbReference type="ARBA" id="ARBA00022989"/>
    </source>
</evidence>
<dbReference type="GeneTree" id="ENSGT00940000155209"/>
<evidence type="ECO:0000259" key="17">
    <source>
        <dbReference type="PROSITE" id="PS50234"/>
    </source>
</evidence>
<evidence type="ECO:0000256" key="14">
    <source>
        <dbReference type="ARBA" id="ARBA00023157"/>
    </source>
</evidence>
<dbReference type="InterPro" id="IPR013680">
    <property type="entry name" value="VDCC_a2/dsu"/>
</dbReference>
<dbReference type="Pfam" id="PF08473">
    <property type="entry name" value="VGCC_alpha2"/>
    <property type="match status" value="2"/>
</dbReference>
<dbReference type="Ensembl" id="ENSSAUT00010072876.1">
    <property type="protein sequence ID" value="ENSSAUP00010069635.1"/>
    <property type="gene ID" value="ENSSAUG00010027525.1"/>
</dbReference>
<comment type="similarity">
    <text evidence="2">Belongs to the calcium channel subunit alpha-2/delta family.</text>
</comment>
<name>A0A671Z3V7_SPAAU</name>
<evidence type="ECO:0000256" key="3">
    <source>
        <dbReference type="ARBA" id="ARBA00022448"/>
    </source>
</evidence>
<feature type="domain" description="VWFA" evidence="17">
    <location>
        <begin position="215"/>
        <end position="385"/>
    </location>
</feature>
<evidence type="ECO:0000256" key="7">
    <source>
        <dbReference type="ARBA" id="ARBA00022723"/>
    </source>
</evidence>
<evidence type="ECO:0000313" key="19">
    <source>
        <dbReference type="Proteomes" id="UP000472265"/>
    </source>
</evidence>
<dbReference type="GO" id="GO:0046872">
    <property type="term" value="F:metal ion binding"/>
    <property type="evidence" value="ECO:0007669"/>
    <property type="project" value="UniProtKB-KW"/>
</dbReference>
<keyword evidence="7" id="KW-0479">Metal-binding</keyword>
<keyword evidence="19" id="KW-1185">Reference proteome</keyword>
<dbReference type="SMART" id="SM00327">
    <property type="entry name" value="VWA"/>
    <property type="match status" value="1"/>
</dbReference>
<dbReference type="PANTHER" id="PTHR10166">
    <property type="entry name" value="VOLTAGE-DEPENDENT CALCIUM CHANNEL SUBUNIT ALPHA-2/DELTA-RELATED"/>
    <property type="match status" value="1"/>
</dbReference>
<dbReference type="PANTHER" id="PTHR10166:SF6">
    <property type="entry name" value="VOLTAGE-DEPENDENT CALCIUM CHANNEL SUBUNIT ALPHA-2_DELTA-1"/>
    <property type="match status" value="1"/>
</dbReference>
<evidence type="ECO:0000256" key="13">
    <source>
        <dbReference type="ARBA" id="ARBA00023136"/>
    </source>
</evidence>
<evidence type="ECO:0000313" key="18">
    <source>
        <dbReference type="Ensembl" id="ENSSAUP00010069635.1"/>
    </source>
</evidence>
<keyword evidence="15" id="KW-0325">Glycoprotein</keyword>
<keyword evidence="6" id="KW-0812">Transmembrane</keyword>
<dbReference type="InterPro" id="IPR002035">
    <property type="entry name" value="VWF_A"/>
</dbReference>
<keyword evidence="10" id="KW-0851">Voltage-gated channel</keyword>
<evidence type="ECO:0000256" key="15">
    <source>
        <dbReference type="ARBA" id="ARBA00023180"/>
    </source>
</evidence>
<keyword evidence="14" id="KW-1015">Disulfide bond</keyword>
<reference evidence="18" key="2">
    <citation type="submission" date="2025-08" db="UniProtKB">
        <authorList>
            <consortium name="Ensembl"/>
        </authorList>
    </citation>
    <scope>IDENTIFICATION</scope>
</reference>
<proteinExistence type="inferred from homology"/>
<evidence type="ECO:0000256" key="4">
    <source>
        <dbReference type="ARBA" id="ARBA00022568"/>
    </source>
</evidence>
<keyword evidence="9" id="KW-0106">Calcium</keyword>
<keyword evidence="4" id="KW-0109">Calcium transport</keyword>
<keyword evidence="16" id="KW-0407">Ion channel</keyword>
<keyword evidence="13" id="KW-0472">Membrane</keyword>
<dbReference type="GO" id="GO:0005245">
    <property type="term" value="F:voltage-gated calcium channel activity"/>
    <property type="evidence" value="ECO:0007669"/>
    <property type="project" value="TreeGrafter"/>
</dbReference>
<evidence type="ECO:0000256" key="10">
    <source>
        <dbReference type="ARBA" id="ARBA00022882"/>
    </source>
</evidence>
<dbReference type="Proteomes" id="UP000472265">
    <property type="component" value="Chromosome 14"/>
</dbReference>
<dbReference type="InParanoid" id="A0A671Z3V7"/>
<dbReference type="Gene3D" id="3.40.50.410">
    <property type="entry name" value="von Willebrand factor, type A domain"/>
    <property type="match status" value="1"/>
</dbReference>
<evidence type="ECO:0000256" key="5">
    <source>
        <dbReference type="ARBA" id="ARBA00022673"/>
    </source>
</evidence>
<dbReference type="AlphaFoldDB" id="A0A671Z3V7"/>
<keyword evidence="8" id="KW-0732">Signal</keyword>
<evidence type="ECO:0000256" key="1">
    <source>
        <dbReference type="ARBA" id="ARBA00004479"/>
    </source>
</evidence>